<dbReference type="Proteomes" id="UP000198972">
    <property type="component" value="Unassembled WGS sequence"/>
</dbReference>
<proteinExistence type="inferred from homology"/>
<dbReference type="GO" id="GO:0005829">
    <property type="term" value="C:cytosol"/>
    <property type="evidence" value="ECO:0007669"/>
    <property type="project" value="TreeGrafter"/>
</dbReference>
<dbReference type="GO" id="GO:0016799">
    <property type="term" value="F:hydrolase activity, hydrolyzing N-glycosyl compounds"/>
    <property type="evidence" value="ECO:0007669"/>
    <property type="project" value="TreeGrafter"/>
</dbReference>
<dbReference type="Pfam" id="PF03641">
    <property type="entry name" value="Lysine_decarbox"/>
    <property type="match status" value="1"/>
</dbReference>
<dbReference type="STRING" id="670482.SAMN04488542_12438"/>
<comment type="similarity">
    <text evidence="1 2">Belongs to the LOG family.</text>
</comment>
<keyword evidence="4" id="KW-1185">Reference proteome</keyword>
<dbReference type="PANTHER" id="PTHR31223:SF70">
    <property type="entry name" value="LOG FAMILY PROTEIN YJL055W"/>
    <property type="match status" value="1"/>
</dbReference>
<dbReference type="InterPro" id="IPR031100">
    <property type="entry name" value="LOG_fam"/>
</dbReference>
<sequence length="187" mass="20795">MKRVAVFCGSNNGILPIYREGAVELGKEIAKRGITLVYGGGNVGIMGAVADSVLESGGHVVGVIPQMLVEQEKAHPHLTELIVVSSMHERKRKMADLADAFIALPGGPGTLDEFFEAFTWSQMGIHRKPCGILNIGQYYDQLLSFFNHMNEQQFLRNEHRSFEFTDNDPISLLDSMNEYVQLQKGRV</sequence>
<dbReference type="OrthoDB" id="9801098at2"/>
<evidence type="ECO:0000256" key="1">
    <source>
        <dbReference type="ARBA" id="ARBA00006763"/>
    </source>
</evidence>
<protein>
    <recommendedName>
        <fullName evidence="2">Cytokinin riboside 5'-monophosphate phosphoribohydrolase</fullName>
        <ecNumber evidence="2">3.2.2.n1</ecNumber>
    </recommendedName>
</protein>
<keyword evidence="2" id="KW-0203">Cytokinin biosynthesis</keyword>
<dbReference type="SUPFAM" id="SSF102405">
    <property type="entry name" value="MCP/YpsA-like"/>
    <property type="match status" value="1"/>
</dbReference>
<dbReference type="RefSeq" id="WP_091233787.1">
    <property type="nucleotide sequence ID" value="NZ_FNBG01000024.1"/>
</dbReference>
<dbReference type="EC" id="3.2.2.n1" evidence="2"/>
<dbReference type="NCBIfam" id="TIGR00730">
    <property type="entry name" value="Rossman fold protein, TIGR00730 family"/>
    <property type="match status" value="1"/>
</dbReference>
<accession>A0A1G7R236</accession>
<gene>
    <name evidence="3" type="ORF">SAMN04488542_12438</name>
</gene>
<keyword evidence="2" id="KW-0378">Hydrolase</keyword>
<dbReference type="PANTHER" id="PTHR31223">
    <property type="entry name" value="LOG FAMILY PROTEIN YJL055W"/>
    <property type="match status" value="1"/>
</dbReference>
<dbReference type="Gene3D" id="3.40.50.450">
    <property type="match status" value="1"/>
</dbReference>
<evidence type="ECO:0000256" key="2">
    <source>
        <dbReference type="RuleBase" id="RU363015"/>
    </source>
</evidence>
<dbReference type="AlphaFoldDB" id="A0A1G7R236"/>
<name>A0A1G7R236_9BACL</name>
<dbReference type="GO" id="GO:0009691">
    <property type="term" value="P:cytokinin biosynthetic process"/>
    <property type="evidence" value="ECO:0007669"/>
    <property type="project" value="UniProtKB-UniRule"/>
</dbReference>
<evidence type="ECO:0000313" key="3">
    <source>
        <dbReference type="EMBL" id="SDG04199.1"/>
    </source>
</evidence>
<evidence type="ECO:0000313" key="4">
    <source>
        <dbReference type="Proteomes" id="UP000198972"/>
    </source>
</evidence>
<organism evidence="3 4">
    <name type="scientific">Fontibacillus panacisegetis</name>
    <dbReference type="NCBI Taxonomy" id="670482"/>
    <lineage>
        <taxon>Bacteria</taxon>
        <taxon>Bacillati</taxon>
        <taxon>Bacillota</taxon>
        <taxon>Bacilli</taxon>
        <taxon>Bacillales</taxon>
        <taxon>Paenibacillaceae</taxon>
        <taxon>Fontibacillus</taxon>
    </lineage>
</organism>
<reference evidence="3 4" key="1">
    <citation type="submission" date="2016-10" db="EMBL/GenBank/DDBJ databases">
        <authorList>
            <person name="de Groot N.N."/>
        </authorList>
    </citation>
    <scope>NUCLEOTIDE SEQUENCE [LARGE SCALE GENOMIC DNA]</scope>
    <source>
        <strain evidence="3 4">DSM 28129</strain>
    </source>
</reference>
<dbReference type="EMBL" id="FNBG01000024">
    <property type="protein sequence ID" value="SDG04199.1"/>
    <property type="molecule type" value="Genomic_DNA"/>
</dbReference>
<dbReference type="InterPro" id="IPR005269">
    <property type="entry name" value="LOG"/>
</dbReference>